<sequence length="96" mass="10855">MKRKSCMNLYGIFKLFLALGAFITGLLMIFDPNGLSGIFPHEFPYEWLSKVPFNSWLIPGIFSILIFRFGNTTAAVNSFKKRKNSSGIIGIIQKFS</sequence>
<feature type="transmembrane region" description="Helical" evidence="1">
    <location>
        <begin position="12"/>
        <end position="30"/>
    </location>
</feature>
<dbReference type="Proteomes" id="UP000422764">
    <property type="component" value="Chromosome"/>
</dbReference>
<evidence type="ECO:0008006" key="4">
    <source>
        <dbReference type="Google" id="ProtNLM"/>
    </source>
</evidence>
<gene>
    <name evidence="2" type="ORF">GOM49_11305</name>
</gene>
<reference evidence="2 3" key="1">
    <citation type="submission" date="2019-12" db="EMBL/GenBank/DDBJ databases">
        <title>Genome sequenceing of Clostridium bovifaecis.</title>
        <authorList>
            <person name="Yao Y."/>
        </authorList>
    </citation>
    <scope>NUCLEOTIDE SEQUENCE [LARGE SCALE GENOMIC DNA]</scope>
    <source>
        <strain evidence="2 3">BXX</strain>
    </source>
</reference>
<evidence type="ECO:0000313" key="2">
    <source>
        <dbReference type="EMBL" id="QGU95599.1"/>
    </source>
</evidence>
<keyword evidence="1" id="KW-0472">Membrane</keyword>
<organism evidence="2 3">
    <name type="scientific">Clostridium bovifaecis</name>
    <dbReference type="NCBI Taxonomy" id="2184719"/>
    <lineage>
        <taxon>Bacteria</taxon>
        <taxon>Bacillati</taxon>
        <taxon>Bacillota</taxon>
        <taxon>Clostridia</taxon>
        <taxon>Eubacteriales</taxon>
        <taxon>Clostridiaceae</taxon>
        <taxon>Clostridium</taxon>
    </lineage>
</organism>
<proteinExistence type="predicted"/>
<dbReference type="EMBL" id="CP046522">
    <property type="protein sequence ID" value="QGU95599.1"/>
    <property type="molecule type" value="Genomic_DNA"/>
</dbReference>
<keyword evidence="1" id="KW-0812">Transmembrane</keyword>
<evidence type="ECO:0000256" key="1">
    <source>
        <dbReference type="SAM" id="Phobius"/>
    </source>
</evidence>
<keyword evidence="3" id="KW-1185">Reference proteome</keyword>
<protein>
    <recommendedName>
        <fullName evidence="4">DUF1648 domain-containing protein</fullName>
    </recommendedName>
</protein>
<dbReference type="AlphaFoldDB" id="A0A6I6EPK7"/>
<feature type="transmembrane region" description="Helical" evidence="1">
    <location>
        <begin position="56"/>
        <end position="76"/>
    </location>
</feature>
<accession>A0A6I6EPK7</accession>
<keyword evidence="1" id="KW-1133">Transmembrane helix</keyword>
<name>A0A6I6EPK7_9CLOT</name>
<evidence type="ECO:0000313" key="3">
    <source>
        <dbReference type="Proteomes" id="UP000422764"/>
    </source>
</evidence>